<reference evidence="2" key="1">
    <citation type="submission" date="2021-01" db="EMBL/GenBank/DDBJ databases">
        <authorList>
            <person name="Corre E."/>
            <person name="Pelletier E."/>
            <person name="Niang G."/>
            <person name="Scheremetjew M."/>
            <person name="Finn R."/>
            <person name="Kale V."/>
            <person name="Holt S."/>
            <person name="Cochrane G."/>
            <person name="Meng A."/>
            <person name="Brown T."/>
            <person name="Cohen L."/>
        </authorList>
    </citation>
    <scope>NUCLEOTIDE SEQUENCE</scope>
    <source>
        <strain evidence="2">CCMP3107</strain>
    </source>
</reference>
<proteinExistence type="predicted"/>
<gene>
    <name evidence="2" type="ORF">HAKA00212_LOCUS3305</name>
</gene>
<dbReference type="EMBL" id="HBIU01008300">
    <property type="protein sequence ID" value="CAE0624638.1"/>
    <property type="molecule type" value="Transcribed_RNA"/>
</dbReference>
<name>A0A7S3UTD9_HETAK</name>
<evidence type="ECO:0000256" key="1">
    <source>
        <dbReference type="SAM" id="MobiDB-lite"/>
    </source>
</evidence>
<protein>
    <submittedName>
        <fullName evidence="2">Uncharacterized protein</fullName>
    </submittedName>
</protein>
<feature type="compositionally biased region" description="Low complexity" evidence="1">
    <location>
        <begin position="205"/>
        <end position="217"/>
    </location>
</feature>
<feature type="region of interest" description="Disordered" evidence="1">
    <location>
        <begin position="130"/>
        <end position="153"/>
    </location>
</feature>
<dbReference type="AlphaFoldDB" id="A0A7S3UTD9"/>
<sequence length="224" mass="23417">MGNDDIVIQVRQWQVTEKKMAPPKEILISKQATTDSMIHVLSTKFANLLLSDSDGLMFAKGTSFGPPLTAKSAHKLKWQEVSLSQADEGGGSTNPAAAAAVVARPPLSLRDGSILVLRSRQDYARAKEIAQEAKQAAGPKSAQKAAGAGRRRVTPFRPVERELRIHVATAGAGASPGGGELRIGGRDTAAGTAGEEELLPPGSPPDAVVAAPSVAPPTELQFEQ</sequence>
<organism evidence="2">
    <name type="scientific">Heterosigma akashiwo</name>
    <name type="common">Chromophytic alga</name>
    <name type="synonym">Heterosigma carterae</name>
    <dbReference type="NCBI Taxonomy" id="2829"/>
    <lineage>
        <taxon>Eukaryota</taxon>
        <taxon>Sar</taxon>
        <taxon>Stramenopiles</taxon>
        <taxon>Ochrophyta</taxon>
        <taxon>Raphidophyceae</taxon>
        <taxon>Chattonellales</taxon>
        <taxon>Chattonellaceae</taxon>
        <taxon>Heterosigma</taxon>
    </lineage>
</organism>
<accession>A0A7S3UTD9</accession>
<evidence type="ECO:0000313" key="2">
    <source>
        <dbReference type="EMBL" id="CAE0624638.1"/>
    </source>
</evidence>
<feature type="region of interest" description="Disordered" evidence="1">
    <location>
        <begin position="169"/>
        <end position="224"/>
    </location>
</feature>